<sequence>MTIIHFTRVRDIIQQPSRMRMEGVKLLLVLLLLLGACLQWVQSGMSSRHRDSHRRPREHREHRQHGNITLAIILPQRNTAYPWAWPRVGPALDRAINTINADPALLRGHHLGYVFENSENEEGICSESIAPLMAVDLKFAHDPWAFIGPGCDYTSSPVGLFTTHWDIPMVTAGAPAVGFNGINMYPSITNTGPTHKKLGKFGLHICKHFEWKEQVLLMFSDNKKDDRPCYFAVEGLYTELHLNNITSVDLVFEENTGPVNYSDLLHNIKQDGRVVFVCCSPDTFRQLMVHFQRAGLPQEEYVFFYIDMFGRSLDSQNAQPWARGDQDDLVAKEAFQWPWSLRQLVFPTVGLAWVELIMSCVNLKPCHPSHSGAQGWSVECTVKRRQADKWAEGDRNREKEALLCLCPLVHHVN</sequence>
<dbReference type="STRING" id="8022.A0A060X9X3"/>
<dbReference type="GO" id="GO:0007165">
    <property type="term" value="P:signal transduction"/>
    <property type="evidence" value="ECO:0007669"/>
    <property type="project" value="TreeGrafter"/>
</dbReference>
<comment type="subcellular location">
    <subcellularLocation>
        <location evidence="1">Membrane</location>
        <topology evidence="1">Single-pass type I membrane protein</topology>
    </subcellularLocation>
</comment>
<gene>
    <name evidence="9" type="ORF">GSONMT00030433001</name>
</gene>
<keyword evidence="7" id="KW-0325">Glycoprotein</keyword>
<evidence type="ECO:0000313" key="10">
    <source>
        <dbReference type="Proteomes" id="UP000193380"/>
    </source>
</evidence>
<protein>
    <recommendedName>
        <fullName evidence="8">Receptor ligand binding region domain-containing protein</fullName>
    </recommendedName>
</protein>
<keyword evidence="3" id="KW-0732">Signal</keyword>
<feature type="domain" description="Receptor ligand binding region" evidence="8">
    <location>
        <begin position="88"/>
        <end position="325"/>
    </location>
</feature>
<dbReference type="PaxDb" id="8022-A0A060X9X3"/>
<reference evidence="9" key="1">
    <citation type="journal article" date="2014" name="Nat. Commun.">
        <title>The rainbow trout genome provides novel insights into evolution after whole-genome duplication in vertebrates.</title>
        <authorList>
            <person name="Berthelot C."/>
            <person name="Brunet F."/>
            <person name="Chalopin D."/>
            <person name="Juanchich A."/>
            <person name="Bernard M."/>
            <person name="Noel B."/>
            <person name="Bento P."/>
            <person name="Da Silva C."/>
            <person name="Labadie K."/>
            <person name="Alberti A."/>
            <person name="Aury J.M."/>
            <person name="Louis A."/>
            <person name="Dehais P."/>
            <person name="Bardou P."/>
            <person name="Montfort J."/>
            <person name="Klopp C."/>
            <person name="Cabau C."/>
            <person name="Gaspin C."/>
            <person name="Thorgaard G.H."/>
            <person name="Boussaha M."/>
            <person name="Quillet E."/>
            <person name="Guyomard R."/>
            <person name="Galiana D."/>
            <person name="Bobe J."/>
            <person name="Volff J.N."/>
            <person name="Genet C."/>
            <person name="Wincker P."/>
            <person name="Jaillon O."/>
            <person name="Roest Crollius H."/>
            <person name="Guiguen Y."/>
        </authorList>
    </citation>
    <scope>NUCLEOTIDE SEQUENCE [LARGE SCALE GENOMIC DNA]</scope>
</reference>
<dbReference type="InterPro" id="IPR028082">
    <property type="entry name" value="Peripla_BP_I"/>
</dbReference>
<keyword evidence="5" id="KW-0472">Membrane</keyword>
<name>A0A060X9X3_ONCMY</name>
<evidence type="ECO:0000256" key="4">
    <source>
        <dbReference type="ARBA" id="ARBA00022989"/>
    </source>
</evidence>
<reference evidence="9" key="2">
    <citation type="submission" date="2014-03" db="EMBL/GenBank/DDBJ databases">
        <authorList>
            <person name="Genoscope - CEA"/>
        </authorList>
    </citation>
    <scope>NUCLEOTIDE SEQUENCE</scope>
</reference>
<dbReference type="InterPro" id="IPR001170">
    <property type="entry name" value="ANPR/GUC"/>
</dbReference>
<dbReference type="GO" id="GO:0017046">
    <property type="term" value="F:peptide hormone binding"/>
    <property type="evidence" value="ECO:0007669"/>
    <property type="project" value="TreeGrafter"/>
</dbReference>
<proteinExistence type="predicted"/>
<evidence type="ECO:0000256" key="5">
    <source>
        <dbReference type="ARBA" id="ARBA00023136"/>
    </source>
</evidence>
<evidence type="ECO:0000256" key="6">
    <source>
        <dbReference type="ARBA" id="ARBA00023170"/>
    </source>
</evidence>
<organism evidence="9 10">
    <name type="scientific">Oncorhynchus mykiss</name>
    <name type="common">Rainbow trout</name>
    <name type="synonym">Salmo gairdneri</name>
    <dbReference type="NCBI Taxonomy" id="8022"/>
    <lineage>
        <taxon>Eukaryota</taxon>
        <taxon>Metazoa</taxon>
        <taxon>Chordata</taxon>
        <taxon>Craniata</taxon>
        <taxon>Vertebrata</taxon>
        <taxon>Euteleostomi</taxon>
        <taxon>Actinopterygii</taxon>
        <taxon>Neopterygii</taxon>
        <taxon>Teleostei</taxon>
        <taxon>Protacanthopterygii</taxon>
        <taxon>Salmoniformes</taxon>
        <taxon>Salmonidae</taxon>
        <taxon>Salmoninae</taxon>
        <taxon>Oncorhynchus</taxon>
    </lineage>
</organism>
<dbReference type="EMBL" id="FR904950">
    <property type="protein sequence ID" value="CDQ74119.1"/>
    <property type="molecule type" value="Genomic_DNA"/>
</dbReference>
<dbReference type="Pfam" id="PF01094">
    <property type="entry name" value="ANF_receptor"/>
    <property type="match status" value="1"/>
</dbReference>
<keyword evidence="6" id="KW-0675">Receptor</keyword>
<dbReference type="AlphaFoldDB" id="A0A060X9X3"/>
<evidence type="ECO:0000256" key="2">
    <source>
        <dbReference type="ARBA" id="ARBA00022692"/>
    </source>
</evidence>
<dbReference type="PRINTS" id="PR00255">
    <property type="entry name" value="NATPEPTIDER"/>
</dbReference>
<evidence type="ECO:0000313" key="9">
    <source>
        <dbReference type="EMBL" id="CDQ74119.1"/>
    </source>
</evidence>
<dbReference type="GO" id="GO:0016020">
    <property type="term" value="C:membrane"/>
    <property type="evidence" value="ECO:0007669"/>
    <property type="project" value="UniProtKB-SubCell"/>
</dbReference>
<dbReference type="InterPro" id="IPR052612">
    <property type="entry name" value="ANP_Clearance_Receptor"/>
</dbReference>
<dbReference type="PANTHER" id="PTHR44755:SF5">
    <property type="entry name" value="GUANYLATE CYCLASE"/>
    <property type="match status" value="1"/>
</dbReference>
<dbReference type="Proteomes" id="UP000193380">
    <property type="component" value="Unassembled WGS sequence"/>
</dbReference>
<dbReference type="InterPro" id="IPR001828">
    <property type="entry name" value="ANF_lig-bd_rcpt"/>
</dbReference>
<dbReference type="GO" id="GO:0016941">
    <property type="term" value="F:natriuretic peptide receptor activity"/>
    <property type="evidence" value="ECO:0007669"/>
    <property type="project" value="TreeGrafter"/>
</dbReference>
<dbReference type="SUPFAM" id="SSF53822">
    <property type="entry name" value="Periplasmic binding protein-like I"/>
    <property type="match status" value="1"/>
</dbReference>
<dbReference type="PANTHER" id="PTHR44755">
    <property type="entry name" value="NATRIURETIC PEPTIDE RECEPTOR 3-RELATED"/>
    <property type="match status" value="1"/>
</dbReference>
<evidence type="ECO:0000259" key="8">
    <source>
        <dbReference type="Pfam" id="PF01094"/>
    </source>
</evidence>
<keyword evidence="4" id="KW-1133">Transmembrane helix</keyword>
<evidence type="ECO:0000256" key="1">
    <source>
        <dbReference type="ARBA" id="ARBA00004479"/>
    </source>
</evidence>
<dbReference type="Gene3D" id="3.40.50.2300">
    <property type="match status" value="1"/>
</dbReference>
<evidence type="ECO:0000256" key="7">
    <source>
        <dbReference type="ARBA" id="ARBA00023180"/>
    </source>
</evidence>
<keyword evidence="2" id="KW-0812">Transmembrane</keyword>
<evidence type="ECO:0000256" key="3">
    <source>
        <dbReference type="ARBA" id="ARBA00022729"/>
    </source>
</evidence>
<accession>A0A060X9X3</accession>